<dbReference type="GO" id="GO:0003723">
    <property type="term" value="F:RNA binding"/>
    <property type="evidence" value="ECO:0007669"/>
    <property type="project" value="TreeGrafter"/>
</dbReference>
<keyword evidence="21" id="KW-1185">Reference proteome</keyword>
<dbReference type="GO" id="GO:0005634">
    <property type="term" value="C:nucleus"/>
    <property type="evidence" value="ECO:0007669"/>
    <property type="project" value="UniProtKB-SubCell"/>
</dbReference>
<dbReference type="AlphaFoldDB" id="A0A452EDW5"/>
<name>A0A452EDW5_CAPHI</name>
<evidence type="ECO:0000256" key="10">
    <source>
        <dbReference type="ARBA" id="ARBA00022737"/>
    </source>
</evidence>
<keyword evidence="13" id="KW-0391">Immunity</keyword>
<dbReference type="GO" id="GO:0016554">
    <property type="term" value="P:cytidine to uridine editing"/>
    <property type="evidence" value="ECO:0007669"/>
    <property type="project" value="TreeGrafter"/>
</dbReference>
<evidence type="ECO:0000256" key="17">
    <source>
        <dbReference type="ARBA" id="ARBA00032972"/>
    </source>
</evidence>
<dbReference type="GO" id="GO:0045087">
    <property type="term" value="P:innate immune response"/>
    <property type="evidence" value="ECO:0007669"/>
    <property type="project" value="UniProtKB-KW"/>
</dbReference>
<feature type="domain" description="CMP/dCMP-type deaminase" evidence="19">
    <location>
        <begin position="46"/>
        <end position="163"/>
    </location>
</feature>
<dbReference type="PANTHER" id="PTHR13857">
    <property type="entry name" value="MRNA EDITING ENZYME"/>
    <property type="match status" value="1"/>
</dbReference>
<evidence type="ECO:0000313" key="20">
    <source>
        <dbReference type="Ensembl" id="ENSCHIP00000010038.1"/>
    </source>
</evidence>
<evidence type="ECO:0000256" key="5">
    <source>
        <dbReference type="ARBA" id="ARBA00020239"/>
    </source>
</evidence>
<dbReference type="EMBL" id="LWLT01000005">
    <property type="status" value="NOT_ANNOTATED_CDS"/>
    <property type="molecule type" value="Genomic_DNA"/>
</dbReference>
<dbReference type="InterPro" id="IPR016192">
    <property type="entry name" value="APOBEC/CMP_deaminase_Zn-bd"/>
</dbReference>
<keyword evidence="7" id="KW-0597">Phosphoprotein</keyword>
<dbReference type="GO" id="GO:0008270">
    <property type="term" value="F:zinc ion binding"/>
    <property type="evidence" value="ECO:0007669"/>
    <property type="project" value="InterPro"/>
</dbReference>
<evidence type="ECO:0000259" key="19">
    <source>
        <dbReference type="PROSITE" id="PS51747"/>
    </source>
</evidence>
<evidence type="ECO:0000256" key="6">
    <source>
        <dbReference type="ARBA" id="ARBA00022490"/>
    </source>
</evidence>
<evidence type="ECO:0000256" key="15">
    <source>
        <dbReference type="ARBA" id="ARBA00023242"/>
    </source>
</evidence>
<dbReference type="GO" id="GO:0051607">
    <property type="term" value="P:defense response to virus"/>
    <property type="evidence" value="ECO:0007669"/>
    <property type="project" value="UniProtKB-KW"/>
</dbReference>
<organism evidence="20 21">
    <name type="scientific">Capra hircus</name>
    <name type="common">Goat</name>
    <dbReference type="NCBI Taxonomy" id="9925"/>
    <lineage>
        <taxon>Eukaryota</taxon>
        <taxon>Metazoa</taxon>
        <taxon>Chordata</taxon>
        <taxon>Craniata</taxon>
        <taxon>Vertebrata</taxon>
        <taxon>Euteleostomi</taxon>
        <taxon>Mammalia</taxon>
        <taxon>Eutheria</taxon>
        <taxon>Laurasiatheria</taxon>
        <taxon>Artiodactyla</taxon>
        <taxon>Ruminantia</taxon>
        <taxon>Pecora</taxon>
        <taxon>Bovidae</taxon>
        <taxon>Caprinae</taxon>
        <taxon>Capra</taxon>
    </lineage>
</organism>
<keyword evidence="8" id="KW-0399">Innate immunity</keyword>
<gene>
    <name evidence="20" type="primary">LOC106502146</name>
</gene>
<comment type="similarity">
    <text evidence="4">Belongs to the cytidine and deoxycytidylate deaminase family.</text>
</comment>
<evidence type="ECO:0000256" key="14">
    <source>
        <dbReference type="ARBA" id="ARBA00023118"/>
    </source>
</evidence>
<dbReference type="GO" id="GO:0000932">
    <property type="term" value="C:P-body"/>
    <property type="evidence" value="ECO:0007669"/>
    <property type="project" value="UniProtKB-SubCell"/>
</dbReference>
<dbReference type="Pfam" id="PF18772">
    <property type="entry name" value="APOBEC2"/>
    <property type="match status" value="1"/>
</dbReference>
<keyword evidence="9" id="KW-0479">Metal-binding</keyword>
<reference evidence="20 21" key="1">
    <citation type="submission" date="2016-04" db="EMBL/GenBank/DDBJ databases">
        <title>Polished mammalian reference genomes with single-molecule sequencing and chromosome conformation capture applied to the Capra hircus genome.</title>
        <authorList>
            <person name="Bickhart D.M."/>
            <person name="Koren S."/>
            <person name="Rosen B."/>
            <person name="Hastie A."/>
            <person name="Liachko I."/>
            <person name="Sullivan S.T."/>
            <person name="Burton J."/>
            <person name="Sayre B.L."/>
            <person name="Huson H.J."/>
            <person name="Lee J."/>
            <person name="Lam E."/>
            <person name="Kelley C.M."/>
            <person name="Hutchison J.L."/>
            <person name="Zhou Y."/>
            <person name="Sun J."/>
            <person name="Crisa A."/>
            <person name="Schwartz J.C."/>
            <person name="Hammond J.A."/>
            <person name="Schroeder S.G."/>
            <person name="Liu G.E."/>
            <person name="Dunham M."/>
            <person name="Shendure J."/>
            <person name="Sonstegard T.S."/>
            <person name="Phillippy A.M."/>
            <person name="Van Tassell C.P."/>
            <person name="Smith T.P."/>
        </authorList>
    </citation>
    <scope>NUCLEOTIDE SEQUENCE [LARGE SCALE GENOMIC DNA]</scope>
</reference>
<evidence type="ECO:0000256" key="4">
    <source>
        <dbReference type="ARBA" id="ARBA00006576"/>
    </source>
</evidence>
<keyword evidence="15" id="KW-0539">Nucleus</keyword>
<proteinExistence type="inferred from homology"/>
<dbReference type="STRING" id="9925.ENSCHIP00000010038"/>
<evidence type="ECO:0000256" key="13">
    <source>
        <dbReference type="ARBA" id="ARBA00022859"/>
    </source>
</evidence>
<dbReference type="Ensembl" id="ENSCHIT00000017811.1">
    <property type="protein sequence ID" value="ENSCHIP00000010038.1"/>
    <property type="gene ID" value="ENSCHIG00000012694.1"/>
</dbReference>
<evidence type="ECO:0000256" key="18">
    <source>
        <dbReference type="ARBA" id="ARBA00049114"/>
    </source>
</evidence>
<evidence type="ECO:0000256" key="11">
    <source>
        <dbReference type="ARBA" id="ARBA00022801"/>
    </source>
</evidence>
<dbReference type="KEGG" id="chx:106502146"/>
<evidence type="ECO:0000256" key="2">
    <source>
        <dbReference type="ARBA" id="ARBA00004123"/>
    </source>
</evidence>
<reference evidence="20" key="3">
    <citation type="submission" date="2025-09" db="UniProtKB">
        <authorList>
            <consortium name="Ensembl"/>
        </authorList>
    </citation>
    <scope>IDENTIFICATION</scope>
</reference>
<evidence type="ECO:0000256" key="7">
    <source>
        <dbReference type="ARBA" id="ARBA00022553"/>
    </source>
</evidence>
<evidence type="ECO:0000256" key="8">
    <source>
        <dbReference type="ARBA" id="ARBA00022588"/>
    </source>
</evidence>
<dbReference type="InterPro" id="IPR016193">
    <property type="entry name" value="Cytidine_deaminase-like"/>
</dbReference>
<dbReference type="PROSITE" id="PS00903">
    <property type="entry name" value="CYT_DCMP_DEAMINASES_1"/>
    <property type="match status" value="1"/>
</dbReference>
<protein>
    <recommendedName>
        <fullName evidence="5">DNA dC-&gt;dU-editing enzyme APOBEC-3G</fullName>
        <ecNumber evidence="16">3.5.4.38</ecNumber>
    </recommendedName>
    <alternativeName>
        <fullName evidence="17">Deoxycytidine deaminase</fullName>
    </alternativeName>
</protein>
<dbReference type="Proteomes" id="UP000291000">
    <property type="component" value="Chromosome 5"/>
</dbReference>
<dbReference type="CDD" id="cd01283">
    <property type="entry name" value="cytidine_deaminase"/>
    <property type="match status" value="1"/>
</dbReference>
<evidence type="ECO:0000256" key="3">
    <source>
        <dbReference type="ARBA" id="ARBA00004201"/>
    </source>
</evidence>
<keyword evidence="6" id="KW-0963">Cytoplasm</keyword>
<dbReference type="InterPro" id="IPR050610">
    <property type="entry name" value="APOBEC_Cyt_Deaminase"/>
</dbReference>
<dbReference type="PANTHER" id="PTHR13857:SF20">
    <property type="entry name" value="DNA DC-DU-EDITING ENZYME APOBEC-3G"/>
    <property type="match status" value="1"/>
</dbReference>
<dbReference type="Gene3D" id="3.40.140.10">
    <property type="entry name" value="Cytidine Deaminase, domain 2"/>
    <property type="match status" value="1"/>
</dbReference>
<keyword evidence="11" id="KW-0378">Hydrolase</keyword>
<dbReference type="GO" id="GO:0045869">
    <property type="term" value="P:negative regulation of single stranded viral RNA replication via double stranded DNA intermediate"/>
    <property type="evidence" value="ECO:0007669"/>
    <property type="project" value="TreeGrafter"/>
</dbReference>
<dbReference type="GO" id="GO:0004126">
    <property type="term" value="F:cytidine deaminase activity"/>
    <property type="evidence" value="ECO:0007669"/>
    <property type="project" value="TreeGrafter"/>
</dbReference>
<sequence length="213" mass="25076">MGPGRAGLDTGDPGWRQSGMERLWQSDFRRLMDENTFTENFNNQGWPSKTFLCYMVERLDGDTEILLDEYKGFVRNKGRDQPGEPCHAELYFLEQIRSWNLDRNQRYRLTCFISWTPCYNCAQKLTTFLEENRHISLHIFASRIYSVNDSGCHRSGLRALQERAGITIMTSEDFERCWVTFVDHKEKPFQPWEGLVVKSQELCDELQAILRDQ</sequence>
<comment type="cofactor">
    <cofactor evidence="1">
        <name>Zn(2+)</name>
        <dbReference type="ChEBI" id="CHEBI:29105"/>
    </cofactor>
</comment>
<dbReference type="SUPFAM" id="SSF53927">
    <property type="entry name" value="Cytidine deaminase-like"/>
    <property type="match status" value="1"/>
</dbReference>
<dbReference type="PROSITE" id="PS51747">
    <property type="entry name" value="CYT_DCMP_DEAMINASES_2"/>
    <property type="match status" value="1"/>
</dbReference>
<keyword evidence="12" id="KW-0862">Zinc</keyword>
<evidence type="ECO:0000256" key="16">
    <source>
        <dbReference type="ARBA" id="ARBA00029489"/>
    </source>
</evidence>
<dbReference type="GO" id="GO:0070383">
    <property type="term" value="P:DNA cytosine deamination"/>
    <property type="evidence" value="ECO:0007669"/>
    <property type="project" value="TreeGrafter"/>
</dbReference>
<dbReference type="RefSeq" id="XP_017904270.1">
    <property type="nucleotide sequence ID" value="XM_018048781.1"/>
</dbReference>
<reference evidence="20" key="2">
    <citation type="submission" date="2025-08" db="UniProtKB">
        <authorList>
            <consortium name="Ensembl"/>
        </authorList>
    </citation>
    <scope>IDENTIFICATION</scope>
</reference>
<evidence type="ECO:0000256" key="1">
    <source>
        <dbReference type="ARBA" id="ARBA00001947"/>
    </source>
</evidence>
<dbReference type="EC" id="3.5.4.38" evidence="16"/>
<dbReference type="OrthoDB" id="8676111at2759"/>
<dbReference type="GeneTree" id="ENSGT00940000161999"/>
<keyword evidence="10" id="KW-0677">Repeat</keyword>
<comment type="subcellular location">
    <subcellularLocation>
        <location evidence="3">Cytoplasm</location>
        <location evidence="3">P-body</location>
    </subcellularLocation>
    <subcellularLocation>
        <location evidence="2">Nucleus</location>
    </subcellularLocation>
</comment>
<evidence type="ECO:0000313" key="21">
    <source>
        <dbReference type="Proteomes" id="UP000291000"/>
    </source>
</evidence>
<dbReference type="Bgee" id="ENSCHIG00000012694">
    <property type="expression patterns" value="Expressed in rumen and 3 other cell types or tissues"/>
</dbReference>
<dbReference type="InterPro" id="IPR002125">
    <property type="entry name" value="CMP_dCMP_dom"/>
</dbReference>
<dbReference type="GeneID" id="106502146"/>
<accession>A0A452EDW5</accession>
<comment type="catalytic activity">
    <reaction evidence="18">
        <text>a 2'-deoxycytidine in single-stranded DNA + H2O + H(+) = a 2'-deoxyuridine in single-stranded DNA + NH4(+)</text>
        <dbReference type="Rhea" id="RHEA:50948"/>
        <dbReference type="Rhea" id="RHEA-COMP:12846"/>
        <dbReference type="Rhea" id="RHEA-COMP:12847"/>
        <dbReference type="ChEBI" id="CHEBI:15377"/>
        <dbReference type="ChEBI" id="CHEBI:15378"/>
        <dbReference type="ChEBI" id="CHEBI:28938"/>
        <dbReference type="ChEBI" id="CHEBI:85452"/>
        <dbReference type="ChEBI" id="CHEBI:133902"/>
        <dbReference type="EC" id="3.5.4.38"/>
    </reaction>
</comment>
<evidence type="ECO:0000256" key="9">
    <source>
        <dbReference type="ARBA" id="ARBA00022723"/>
    </source>
</evidence>
<keyword evidence="14" id="KW-0051">Antiviral defense</keyword>
<evidence type="ECO:0000256" key="12">
    <source>
        <dbReference type="ARBA" id="ARBA00022833"/>
    </source>
</evidence>